<evidence type="ECO:0000256" key="3">
    <source>
        <dbReference type="ARBA" id="ARBA00023163"/>
    </source>
</evidence>
<evidence type="ECO:0000256" key="1">
    <source>
        <dbReference type="ARBA" id="ARBA00023015"/>
    </source>
</evidence>
<evidence type="ECO:0000256" key="4">
    <source>
        <dbReference type="SAM" id="MobiDB-lite"/>
    </source>
</evidence>
<keyword evidence="2" id="KW-0238">DNA-binding</keyword>
<keyword evidence="3" id="KW-0804">Transcription</keyword>
<dbReference type="PRINTS" id="PR00038">
    <property type="entry name" value="HTHLUXR"/>
</dbReference>
<gene>
    <name evidence="6" type="ORF">GKZ27_10160</name>
</gene>
<dbReference type="Gene3D" id="1.10.10.10">
    <property type="entry name" value="Winged helix-like DNA-binding domain superfamily/Winged helix DNA-binding domain"/>
    <property type="match status" value="1"/>
</dbReference>
<evidence type="ECO:0000313" key="7">
    <source>
        <dbReference type="Proteomes" id="UP000463388"/>
    </source>
</evidence>
<evidence type="ECO:0000256" key="2">
    <source>
        <dbReference type="ARBA" id="ARBA00023125"/>
    </source>
</evidence>
<organism evidence="6 7">
    <name type="scientific">Adlercreutzia mucosicola</name>
    <dbReference type="NCBI Taxonomy" id="580026"/>
    <lineage>
        <taxon>Bacteria</taxon>
        <taxon>Bacillati</taxon>
        <taxon>Actinomycetota</taxon>
        <taxon>Coriobacteriia</taxon>
        <taxon>Eggerthellales</taxon>
        <taxon>Eggerthellaceae</taxon>
        <taxon>Adlercreutzia</taxon>
    </lineage>
</organism>
<dbReference type="EMBL" id="WSRR01000033">
    <property type="protein sequence ID" value="MVX61807.1"/>
    <property type="molecule type" value="Genomic_DNA"/>
</dbReference>
<feature type="domain" description="HTH luxR-type" evidence="5">
    <location>
        <begin position="33"/>
        <end position="98"/>
    </location>
</feature>
<reference evidence="6 7" key="1">
    <citation type="submission" date="2019-12" db="EMBL/GenBank/DDBJ databases">
        <title>Microbes associate with the intestines of laboratory mice.</title>
        <authorList>
            <person name="Navarre W."/>
            <person name="Wong E."/>
        </authorList>
    </citation>
    <scope>NUCLEOTIDE SEQUENCE [LARGE SCALE GENOMIC DNA]</scope>
    <source>
        <strain evidence="6 7">NM66_B29</strain>
    </source>
</reference>
<dbReference type="InterPro" id="IPR000792">
    <property type="entry name" value="Tscrpt_reg_LuxR_C"/>
</dbReference>
<dbReference type="InterPro" id="IPR036388">
    <property type="entry name" value="WH-like_DNA-bd_sf"/>
</dbReference>
<dbReference type="InterPro" id="IPR016032">
    <property type="entry name" value="Sig_transdc_resp-reg_C-effctor"/>
</dbReference>
<name>A0A6N8JRM2_9ACTN</name>
<dbReference type="OrthoDB" id="483at2"/>
<dbReference type="Proteomes" id="UP000463388">
    <property type="component" value="Unassembled WGS sequence"/>
</dbReference>
<accession>A0A6N8JRM2</accession>
<dbReference type="GO" id="GO:0006355">
    <property type="term" value="P:regulation of DNA-templated transcription"/>
    <property type="evidence" value="ECO:0007669"/>
    <property type="project" value="InterPro"/>
</dbReference>
<feature type="compositionally biased region" description="Low complexity" evidence="4">
    <location>
        <begin position="134"/>
        <end position="150"/>
    </location>
</feature>
<proteinExistence type="predicted"/>
<evidence type="ECO:0000313" key="6">
    <source>
        <dbReference type="EMBL" id="MVX61807.1"/>
    </source>
</evidence>
<dbReference type="RefSeq" id="WP_160347176.1">
    <property type="nucleotide sequence ID" value="NZ_WSRR01000033.1"/>
</dbReference>
<dbReference type="GO" id="GO:0003677">
    <property type="term" value="F:DNA binding"/>
    <property type="evidence" value="ECO:0007669"/>
    <property type="project" value="UniProtKB-KW"/>
</dbReference>
<feature type="compositionally biased region" description="Pro residues" evidence="4">
    <location>
        <begin position="118"/>
        <end position="133"/>
    </location>
</feature>
<dbReference type="CDD" id="cd06170">
    <property type="entry name" value="LuxR_C_like"/>
    <property type="match status" value="1"/>
</dbReference>
<feature type="compositionally biased region" description="Low complexity" evidence="4">
    <location>
        <begin position="103"/>
        <end position="117"/>
    </location>
</feature>
<keyword evidence="1" id="KW-0805">Transcription regulation</keyword>
<comment type="caution">
    <text evidence="6">The sequence shown here is derived from an EMBL/GenBank/DDBJ whole genome shotgun (WGS) entry which is preliminary data.</text>
</comment>
<feature type="region of interest" description="Disordered" evidence="4">
    <location>
        <begin position="90"/>
        <end position="150"/>
    </location>
</feature>
<dbReference type="AlphaFoldDB" id="A0A6N8JRM2"/>
<protein>
    <recommendedName>
        <fullName evidence="5">HTH luxR-type domain-containing protein</fullName>
    </recommendedName>
</protein>
<evidence type="ECO:0000259" key="5">
    <source>
        <dbReference type="PROSITE" id="PS50043"/>
    </source>
</evidence>
<dbReference type="SMART" id="SM00421">
    <property type="entry name" value="HTH_LUXR"/>
    <property type="match status" value="1"/>
</dbReference>
<dbReference type="SUPFAM" id="SSF46894">
    <property type="entry name" value="C-terminal effector domain of the bipartite response regulators"/>
    <property type="match status" value="1"/>
</dbReference>
<keyword evidence="7" id="KW-1185">Reference proteome</keyword>
<dbReference type="PANTHER" id="PTHR44688">
    <property type="entry name" value="DNA-BINDING TRANSCRIPTIONAL ACTIVATOR DEVR_DOSR"/>
    <property type="match status" value="1"/>
</dbReference>
<dbReference type="PROSITE" id="PS50043">
    <property type="entry name" value="HTH_LUXR_2"/>
    <property type="match status" value="1"/>
</dbReference>
<sequence>MNDRISLLHFAATQLRAFLRKGRRRDMVARQRQRLEALSLTPRETTVAQLILQQCSYQDIAERCQLAPRTVQFHASNIFRKAGVSRRREFEQLVNGSEPLPPAARATAPATPATPAADVPPAPIPAPSPPAPTSAPSAVVSDPVAAYPKR</sequence>
<dbReference type="Pfam" id="PF00196">
    <property type="entry name" value="GerE"/>
    <property type="match status" value="1"/>
</dbReference>
<dbReference type="PANTHER" id="PTHR44688:SF16">
    <property type="entry name" value="DNA-BINDING TRANSCRIPTIONAL ACTIVATOR DEVR_DOSR"/>
    <property type="match status" value="1"/>
</dbReference>